<protein>
    <recommendedName>
        <fullName evidence="5">PNPLA domain-containing protein</fullName>
    </recommendedName>
</protein>
<feature type="transmembrane region" description="Helical" evidence="2">
    <location>
        <begin position="508"/>
        <end position="530"/>
    </location>
</feature>
<feature type="transmembrane region" description="Helical" evidence="2">
    <location>
        <begin position="327"/>
        <end position="346"/>
    </location>
</feature>
<sequence length="1050" mass="108360">MPAATAPASPTVPDAPPGRVRRRLPVRPRSGPVREGRDGRYRGEPHLPRPVEYVRNIPAWPVSLVLLVLAGWLALGEVDRMIGQAVGPDGSTATVATTLGPVPWAERPAWAVWAGTDPGYGVGGMLRVHAVLALVVVATVAAAVACATSGSARTFFSRDHRRVRVALLVAVGVEVVEAVLFVAATVALDGTGPAPALLTTLAWTSAAKWCAWVAVAVAALVTRQVRERLRRLVRRVAPAVWHQRLSAVVVAAYVGIGLLPGAGIPDQYPDVLRAWLTWELPGPLHLLTAVVTSFVVAAALFVCGRSRSWTERCRYLVRSVPEDTRPSPVWLLPAAATLLVAGVLVVTGRGDLVDPLPLAVFTGVVVGVWLVSLALWRWHPDQVSVEPARRPDRARVAEVYVVGDTLALCVVALGAVAFVRAFTAPAVLAAVRADEVSSAQWARLGLLLAAVLVVVGWLPLGRLLLTRTGWDPAPVDGSRRHLVVPALAALTLLALTLVPVLASWVLGVAAVTFLALACWVVLLTSFVVHLSHRQPLQAFAVLGARSAPVLSLFVVLPLLVSLGGGDRDLHTVPGAPPAGAPARADVATAFASWLDDSAACDRAVADPDAGGLTARPLLLLAAEGGGIRAAVWTAHGMERLSGPCASQAVLLSSGVSGGSVGLVAARSSQPVEAAERLSRPTGLGAAVTGLLVGDAVGGATGVRVPSWAPGMAWDWRDRAALVEDAWATSGRLGATPAALEPLLEPWDAGTVVTSDEGGGVGTVRDVTYARPAGALLLNSAAAGTGCRVVVSQVALTEVPEDVTAAAAGCRGPEAAPPATLDYHEAFGPCVLRSRWLTMSMVSARFPTVTPAARAPLADRPGCAGAPDLQLVDGGYAESSGLGTLADIAPAVVREVVAHNSAVAAAGEGSVVVPFVVYLRNAPGGDLTAATPPLSAELLVPLAGLAARDVQLSEGAWLQRLEQQLLDPCPPGEAAGACRAVVGDLHRAADGPVVVVGPSTQPAVDAPLGWTLSPGSRAHLANAMREQVEGCEALSRQSYGCFGDLLGVLDG</sequence>
<feature type="transmembrane region" description="Helical" evidence="2">
    <location>
        <begin position="358"/>
        <end position="378"/>
    </location>
</feature>
<dbReference type="EMBL" id="JBHSLD010000001">
    <property type="protein sequence ID" value="MFC5379387.1"/>
    <property type="molecule type" value="Genomic_DNA"/>
</dbReference>
<feature type="region of interest" description="Disordered" evidence="1">
    <location>
        <begin position="1"/>
        <end position="45"/>
    </location>
</feature>
<proteinExistence type="predicted"/>
<evidence type="ECO:0008006" key="5">
    <source>
        <dbReference type="Google" id="ProtNLM"/>
    </source>
</evidence>
<dbReference type="RefSeq" id="WP_340266470.1">
    <property type="nucleotide sequence ID" value="NZ_JBBEOG010000001.1"/>
</dbReference>
<feature type="transmembrane region" description="Helical" evidence="2">
    <location>
        <begin position="245"/>
        <end position="264"/>
    </location>
</feature>
<evidence type="ECO:0000313" key="3">
    <source>
        <dbReference type="EMBL" id="MFC5379387.1"/>
    </source>
</evidence>
<feature type="transmembrane region" description="Helical" evidence="2">
    <location>
        <begin position="165"/>
        <end position="186"/>
    </location>
</feature>
<feature type="transmembrane region" description="Helical" evidence="2">
    <location>
        <begin position="482"/>
        <end position="502"/>
    </location>
</feature>
<keyword evidence="4" id="KW-1185">Reference proteome</keyword>
<feature type="compositionally biased region" description="Basic and acidic residues" evidence="1">
    <location>
        <begin position="32"/>
        <end position="45"/>
    </location>
</feature>
<keyword evidence="2" id="KW-0472">Membrane</keyword>
<reference evidence="4" key="1">
    <citation type="journal article" date="2019" name="Int. J. Syst. Evol. Microbiol.">
        <title>The Global Catalogue of Microorganisms (GCM) 10K type strain sequencing project: providing services to taxonomists for standard genome sequencing and annotation.</title>
        <authorList>
            <consortium name="The Broad Institute Genomics Platform"/>
            <consortium name="The Broad Institute Genome Sequencing Center for Infectious Disease"/>
            <person name="Wu L."/>
            <person name="Ma J."/>
        </authorList>
    </citation>
    <scope>NUCLEOTIDE SEQUENCE [LARGE SCALE GENOMIC DNA]</scope>
    <source>
        <strain evidence="4">CCUG 43114</strain>
    </source>
</reference>
<dbReference type="Proteomes" id="UP001596122">
    <property type="component" value="Unassembled WGS sequence"/>
</dbReference>
<organism evidence="3 4">
    <name type="scientific">Aquipuribacter nitratireducens</name>
    <dbReference type="NCBI Taxonomy" id="650104"/>
    <lineage>
        <taxon>Bacteria</taxon>
        <taxon>Bacillati</taxon>
        <taxon>Actinomycetota</taxon>
        <taxon>Actinomycetes</taxon>
        <taxon>Micrococcales</taxon>
        <taxon>Intrasporangiaceae</taxon>
        <taxon>Aquipuribacter</taxon>
    </lineage>
</organism>
<feature type="transmembrane region" description="Helical" evidence="2">
    <location>
        <begin position="284"/>
        <end position="306"/>
    </location>
</feature>
<feature type="transmembrane region" description="Helical" evidence="2">
    <location>
        <begin position="399"/>
        <end position="421"/>
    </location>
</feature>
<gene>
    <name evidence="3" type="ORF">ACFPJ6_01150</name>
</gene>
<evidence type="ECO:0000256" key="2">
    <source>
        <dbReference type="SAM" id="Phobius"/>
    </source>
</evidence>
<keyword evidence="2" id="KW-1133">Transmembrane helix</keyword>
<keyword evidence="2" id="KW-0812">Transmembrane</keyword>
<feature type="transmembrane region" description="Helical" evidence="2">
    <location>
        <begin position="441"/>
        <end position="461"/>
    </location>
</feature>
<feature type="transmembrane region" description="Helical" evidence="2">
    <location>
        <begin position="130"/>
        <end position="153"/>
    </location>
</feature>
<evidence type="ECO:0000256" key="1">
    <source>
        <dbReference type="SAM" id="MobiDB-lite"/>
    </source>
</evidence>
<name>A0ABW0GJ52_9MICO</name>
<feature type="transmembrane region" description="Helical" evidence="2">
    <location>
        <begin position="542"/>
        <end position="563"/>
    </location>
</feature>
<feature type="transmembrane region" description="Helical" evidence="2">
    <location>
        <begin position="57"/>
        <end position="75"/>
    </location>
</feature>
<feature type="transmembrane region" description="Helical" evidence="2">
    <location>
        <begin position="206"/>
        <end position="225"/>
    </location>
</feature>
<accession>A0ABW0GJ52</accession>
<evidence type="ECO:0000313" key="4">
    <source>
        <dbReference type="Proteomes" id="UP001596122"/>
    </source>
</evidence>
<comment type="caution">
    <text evidence="3">The sequence shown here is derived from an EMBL/GenBank/DDBJ whole genome shotgun (WGS) entry which is preliminary data.</text>
</comment>
<feature type="compositionally biased region" description="Low complexity" evidence="1">
    <location>
        <begin position="1"/>
        <end position="12"/>
    </location>
</feature>